<keyword evidence="11" id="KW-1185">Reference proteome</keyword>
<dbReference type="GO" id="GO:1900376">
    <property type="term" value="P:regulation of secondary metabolite biosynthetic process"/>
    <property type="evidence" value="ECO:0007669"/>
    <property type="project" value="TreeGrafter"/>
</dbReference>
<keyword evidence="2" id="KW-0678">Repressor</keyword>
<feature type="binding site" evidence="7">
    <location>
        <position position="95"/>
    </location>
    <ligand>
        <name>Zn(2+)</name>
        <dbReference type="ChEBI" id="CHEBI:29105"/>
    </ligand>
</feature>
<evidence type="ECO:0000256" key="7">
    <source>
        <dbReference type="PIRSR" id="PIRSR602481-1"/>
    </source>
</evidence>
<dbReference type="Proteomes" id="UP000515909">
    <property type="component" value="Chromosome"/>
</dbReference>
<dbReference type="PANTHER" id="PTHR33202:SF7">
    <property type="entry name" value="FERRIC UPTAKE REGULATION PROTEIN"/>
    <property type="match status" value="1"/>
</dbReference>
<dbReference type="RefSeq" id="WP_156990028.1">
    <property type="nucleotide sequence ID" value="NZ_CP060286.1"/>
</dbReference>
<dbReference type="GO" id="GO:0003700">
    <property type="term" value="F:DNA-binding transcription factor activity"/>
    <property type="evidence" value="ECO:0007669"/>
    <property type="project" value="InterPro"/>
</dbReference>
<dbReference type="Pfam" id="PF01475">
    <property type="entry name" value="FUR"/>
    <property type="match status" value="1"/>
</dbReference>
<dbReference type="InterPro" id="IPR043135">
    <property type="entry name" value="Fur_C"/>
</dbReference>
<evidence type="ECO:0000256" key="4">
    <source>
        <dbReference type="ARBA" id="ARBA00023015"/>
    </source>
</evidence>
<dbReference type="InterPro" id="IPR036390">
    <property type="entry name" value="WH_DNA-bd_sf"/>
</dbReference>
<evidence type="ECO:0000313" key="10">
    <source>
        <dbReference type="EMBL" id="QNK40382.1"/>
    </source>
</evidence>
<organism evidence="9 11">
    <name type="scientific">Caproicibacter fermentans</name>
    <dbReference type="NCBI Taxonomy" id="2576756"/>
    <lineage>
        <taxon>Bacteria</taxon>
        <taxon>Bacillati</taxon>
        <taxon>Bacillota</taxon>
        <taxon>Clostridia</taxon>
        <taxon>Eubacteriales</taxon>
        <taxon>Acutalibacteraceae</taxon>
        <taxon>Caproicibacter</taxon>
    </lineage>
</organism>
<comment type="similarity">
    <text evidence="1">Belongs to the Fur family.</text>
</comment>
<dbReference type="Gene3D" id="3.30.1490.190">
    <property type="match status" value="1"/>
</dbReference>
<evidence type="ECO:0000256" key="1">
    <source>
        <dbReference type="ARBA" id="ARBA00007957"/>
    </source>
</evidence>
<sequence>MEDSKGRLKSCGLKNTRQRREIIGILEQSGRPVSAEGIFFGLREQGETVSLSTVYRVLELLIEKKAVRRLSTVEECGALFELDDKHRHYLVCLGCHRMFPLDDCPLKSYEKELTDKTGFDVTGHSLEIYGYCRDCRGKRKG</sequence>
<evidence type="ECO:0000256" key="5">
    <source>
        <dbReference type="ARBA" id="ARBA00023125"/>
    </source>
</evidence>
<dbReference type="GO" id="GO:0008270">
    <property type="term" value="F:zinc ion binding"/>
    <property type="evidence" value="ECO:0007669"/>
    <property type="project" value="TreeGrafter"/>
</dbReference>
<dbReference type="EMBL" id="VWXL01000027">
    <property type="protein sequence ID" value="MVB10398.1"/>
    <property type="molecule type" value="Genomic_DNA"/>
</dbReference>
<reference evidence="9 11" key="1">
    <citation type="submission" date="2019-09" db="EMBL/GenBank/DDBJ databases">
        <title>Genome sequence of Clostridium sp. EA1.</title>
        <authorList>
            <person name="Poehlein A."/>
            <person name="Bengelsdorf F.R."/>
            <person name="Daniel R."/>
        </authorList>
    </citation>
    <scope>NUCLEOTIDE SEQUENCE [LARGE SCALE GENOMIC DNA]</scope>
    <source>
        <strain evidence="9 11">EA1</strain>
    </source>
</reference>
<evidence type="ECO:0000313" key="12">
    <source>
        <dbReference type="Proteomes" id="UP000515909"/>
    </source>
</evidence>
<proteinExistence type="inferred from homology"/>
<dbReference type="KEGG" id="cfem:HCR03_17240"/>
<dbReference type="PANTHER" id="PTHR33202">
    <property type="entry name" value="ZINC UPTAKE REGULATION PROTEIN"/>
    <property type="match status" value="1"/>
</dbReference>
<feature type="binding site" evidence="7">
    <location>
        <position position="92"/>
    </location>
    <ligand>
        <name>Zn(2+)</name>
        <dbReference type="ChEBI" id="CHEBI:29105"/>
    </ligand>
</feature>
<dbReference type="EMBL" id="CP060286">
    <property type="protein sequence ID" value="QNK40382.1"/>
    <property type="molecule type" value="Genomic_DNA"/>
</dbReference>
<dbReference type="OrthoDB" id="8659436at2"/>
<dbReference type="Proteomes" id="UP000469440">
    <property type="component" value="Unassembled WGS sequence"/>
</dbReference>
<evidence type="ECO:0000256" key="3">
    <source>
        <dbReference type="ARBA" id="ARBA00022833"/>
    </source>
</evidence>
<keyword evidence="5" id="KW-0238">DNA-binding</keyword>
<dbReference type="GO" id="GO:0045892">
    <property type="term" value="P:negative regulation of DNA-templated transcription"/>
    <property type="evidence" value="ECO:0007669"/>
    <property type="project" value="TreeGrafter"/>
</dbReference>
<dbReference type="InterPro" id="IPR036388">
    <property type="entry name" value="WH-like_DNA-bd_sf"/>
</dbReference>
<comment type="cofactor">
    <cofactor evidence="7">
        <name>Zn(2+)</name>
        <dbReference type="ChEBI" id="CHEBI:29105"/>
    </cofactor>
    <text evidence="7">Binds 1 zinc ion per subunit.</text>
</comment>
<keyword evidence="6" id="KW-0804">Transcription</keyword>
<feature type="binding site" evidence="7">
    <location>
        <position position="132"/>
    </location>
    <ligand>
        <name>Zn(2+)</name>
        <dbReference type="ChEBI" id="CHEBI:29105"/>
    </ligand>
</feature>
<name>A0A6N8HXK1_9FIRM</name>
<protein>
    <submittedName>
        <fullName evidence="9">Ferric uptake regulation protein</fullName>
    </submittedName>
    <submittedName>
        <fullName evidence="10">Transcriptional repressor</fullName>
    </submittedName>
</protein>
<keyword evidence="7" id="KW-0479">Metal-binding</keyword>
<evidence type="ECO:0000256" key="8">
    <source>
        <dbReference type="PIRSR" id="PIRSR602481-2"/>
    </source>
</evidence>
<keyword evidence="4" id="KW-0805">Transcription regulation</keyword>
<dbReference type="CDD" id="cd07153">
    <property type="entry name" value="Fur_like"/>
    <property type="match status" value="1"/>
</dbReference>
<accession>A0A7G8T9U1</accession>
<dbReference type="SUPFAM" id="SSF46785">
    <property type="entry name" value="Winged helix' DNA-binding domain"/>
    <property type="match status" value="1"/>
</dbReference>
<comment type="cofactor">
    <cofactor evidence="8">
        <name>Mn(2+)</name>
        <dbReference type="ChEBI" id="CHEBI:29035"/>
    </cofactor>
    <cofactor evidence="8">
        <name>Fe(2+)</name>
        <dbReference type="ChEBI" id="CHEBI:29033"/>
    </cofactor>
    <text evidence="8">Binds 1 Mn(2+) or Fe(2+) ion per subunit.</text>
</comment>
<feature type="binding site" evidence="8">
    <location>
        <position position="86"/>
    </location>
    <ligand>
        <name>Fe cation</name>
        <dbReference type="ChEBI" id="CHEBI:24875"/>
    </ligand>
</feature>
<evidence type="ECO:0000313" key="11">
    <source>
        <dbReference type="Proteomes" id="UP000469440"/>
    </source>
</evidence>
<evidence type="ECO:0000256" key="6">
    <source>
        <dbReference type="ARBA" id="ARBA00023163"/>
    </source>
</evidence>
<gene>
    <name evidence="9" type="primary">fur</name>
    <name evidence="9" type="ORF">CAFE_10860</name>
    <name evidence="10" type="ORF">HCR03_17240</name>
</gene>
<evidence type="ECO:0000313" key="9">
    <source>
        <dbReference type="EMBL" id="MVB10398.1"/>
    </source>
</evidence>
<keyword evidence="8" id="KW-0408">Iron</keyword>
<keyword evidence="3 7" id="KW-0862">Zinc</keyword>
<dbReference type="AlphaFoldDB" id="A0A6N8HXK1"/>
<evidence type="ECO:0000256" key="2">
    <source>
        <dbReference type="ARBA" id="ARBA00022491"/>
    </source>
</evidence>
<feature type="binding site" evidence="8">
    <location>
        <position position="124"/>
    </location>
    <ligand>
        <name>Fe cation</name>
        <dbReference type="ChEBI" id="CHEBI:24875"/>
    </ligand>
</feature>
<reference evidence="10 12" key="2">
    <citation type="submission" date="2020-08" db="EMBL/GenBank/DDBJ databases">
        <title>The isolate Caproiciproducens sp. 7D4C2 produces n-caproate at mildly acidic conditions from hexoses: genome and rBOX comparison with related strains and chain-elongating bacteria.</title>
        <authorList>
            <person name="Esquivel-Elizondo S."/>
            <person name="Bagci C."/>
            <person name="Temovska M."/>
            <person name="Jeon B.S."/>
            <person name="Bessarab I."/>
            <person name="Williams R.B.H."/>
            <person name="Huson D.H."/>
            <person name="Angenent L.T."/>
        </authorList>
    </citation>
    <scope>NUCLEOTIDE SEQUENCE [LARGE SCALE GENOMIC DNA]</scope>
    <source>
        <strain evidence="10 12">7D4C2</strain>
    </source>
</reference>
<dbReference type="GO" id="GO:0000976">
    <property type="term" value="F:transcription cis-regulatory region binding"/>
    <property type="evidence" value="ECO:0007669"/>
    <property type="project" value="TreeGrafter"/>
</dbReference>
<accession>A0A6N8HXK1</accession>
<feature type="binding site" evidence="7">
    <location>
        <position position="135"/>
    </location>
    <ligand>
        <name>Zn(2+)</name>
        <dbReference type="ChEBI" id="CHEBI:29105"/>
    </ligand>
</feature>
<dbReference type="InterPro" id="IPR002481">
    <property type="entry name" value="FUR"/>
</dbReference>
<dbReference type="Gene3D" id="1.10.10.10">
    <property type="entry name" value="Winged helix-like DNA-binding domain superfamily/Winged helix DNA-binding domain"/>
    <property type="match status" value="1"/>
</dbReference>